<sequence>MPNTFDAVPEGAHERSTAFLAVDAPQDRLEQVMDEAGLHRGSLREQDGYTIPFREGGVLRIRVVEGDDQGRTGLEFTADGPTVERLEHIKQVAGEEVGASLGQDESLTWQPVD</sequence>
<evidence type="ECO:0000313" key="1">
    <source>
        <dbReference type="EMBL" id="MFB9732630.1"/>
    </source>
</evidence>
<keyword evidence="2" id="KW-1185">Reference proteome</keyword>
<name>A0ABV5V4G6_9MICO</name>
<dbReference type="EMBL" id="JBHMAX010000020">
    <property type="protein sequence ID" value="MFB9732630.1"/>
    <property type="molecule type" value="Genomic_DNA"/>
</dbReference>
<evidence type="ECO:0000313" key="2">
    <source>
        <dbReference type="Proteomes" id="UP001589613"/>
    </source>
</evidence>
<reference evidence="1 2" key="1">
    <citation type="submission" date="2024-09" db="EMBL/GenBank/DDBJ databases">
        <authorList>
            <person name="Sun Q."/>
            <person name="Mori K."/>
        </authorList>
    </citation>
    <scope>NUCLEOTIDE SEQUENCE [LARGE SCALE GENOMIC DNA]</scope>
    <source>
        <strain evidence="1 2">JCM 12763</strain>
    </source>
</reference>
<protein>
    <recommendedName>
        <fullName evidence="3">CYTH domain-containing protein</fullName>
    </recommendedName>
</protein>
<proteinExistence type="predicted"/>
<dbReference type="RefSeq" id="WP_141339323.1">
    <property type="nucleotide sequence ID" value="NZ_JBHMAX010000020.1"/>
</dbReference>
<dbReference type="Proteomes" id="UP001589613">
    <property type="component" value="Unassembled WGS sequence"/>
</dbReference>
<evidence type="ECO:0008006" key="3">
    <source>
        <dbReference type="Google" id="ProtNLM"/>
    </source>
</evidence>
<comment type="caution">
    <text evidence="1">The sequence shown here is derived from an EMBL/GenBank/DDBJ whole genome shotgun (WGS) entry which is preliminary data.</text>
</comment>
<accession>A0ABV5V4G6</accession>
<organism evidence="1 2">
    <name type="scientific">Ornithinimicrobium kibberense</name>
    <dbReference type="NCBI Taxonomy" id="282060"/>
    <lineage>
        <taxon>Bacteria</taxon>
        <taxon>Bacillati</taxon>
        <taxon>Actinomycetota</taxon>
        <taxon>Actinomycetes</taxon>
        <taxon>Micrococcales</taxon>
        <taxon>Ornithinimicrobiaceae</taxon>
        <taxon>Ornithinimicrobium</taxon>
    </lineage>
</organism>
<gene>
    <name evidence="1" type="ORF">ACFFN0_11325</name>
</gene>